<protein>
    <submittedName>
        <fullName evidence="1">Uncharacterized protein</fullName>
    </submittedName>
</protein>
<proteinExistence type="predicted"/>
<evidence type="ECO:0000313" key="1">
    <source>
        <dbReference type="EMBL" id="VEL08841.1"/>
    </source>
</evidence>
<keyword evidence="2" id="KW-1185">Reference proteome</keyword>
<dbReference type="InterPro" id="IPR039782">
    <property type="entry name" value="VPS13B"/>
</dbReference>
<reference evidence="1" key="1">
    <citation type="submission" date="2018-11" db="EMBL/GenBank/DDBJ databases">
        <authorList>
            <consortium name="Pathogen Informatics"/>
        </authorList>
    </citation>
    <scope>NUCLEOTIDE SEQUENCE</scope>
</reference>
<dbReference type="OrthoDB" id="445152at2759"/>
<dbReference type="EMBL" id="CAAALY010004869">
    <property type="protein sequence ID" value="VEL08841.1"/>
    <property type="molecule type" value="Genomic_DNA"/>
</dbReference>
<name>A0A448WD45_9PLAT</name>
<dbReference type="Proteomes" id="UP000784294">
    <property type="component" value="Unassembled WGS sequence"/>
</dbReference>
<accession>A0A448WD45</accession>
<gene>
    <name evidence="1" type="ORF">PXEA_LOCUS2281</name>
</gene>
<dbReference type="PANTHER" id="PTHR12517">
    <property type="entry name" value="VACUOLAR PROTEIN SORTING-ASSOCIATED PROTEIN 13B"/>
    <property type="match status" value="1"/>
</dbReference>
<sequence>MSRNLDQISLSTERGHHLVNHHKLQLRMTHNLPKTLDSASSTYTTHLNNQIQDSIPVQISNLSTDCYSLDPNLAMDSKVVSSSDAKEQTVMSNADGLISNLGLGLAGLGLSLLGGLAGLANEPLQAIFEVANRKESEHAQQEAKMLKYSTEHLHTLESANESMTEASTRLTLVAMTYLRAAIFGFTRGLVGAVALPLSGAADLVAQTGERLMRDSGIGCASCQERTRLGK</sequence>
<organism evidence="1 2">
    <name type="scientific">Protopolystoma xenopodis</name>
    <dbReference type="NCBI Taxonomy" id="117903"/>
    <lineage>
        <taxon>Eukaryota</taxon>
        <taxon>Metazoa</taxon>
        <taxon>Spiralia</taxon>
        <taxon>Lophotrochozoa</taxon>
        <taxon>Platyhelminthes</taxon>
        <taxon>Monogenea</taxon>
        <taxon>Polyopisthocotylea</taxon>
        <taxon>Polystomatidea</taxon>
        <taxon>Polystomatidae</taxon>
        <taxon>Protopolystoma</taxon>
    </lineage>
</organism>
<evidence type="ECO:0000313" key="2">
    <source>
        <dbReference type="Proteomes" id="UP000784294"/>
    </source>
</evidence>
<comment type="caution">
    <text evidence="1">The sequence shown here is derived from an EMBL/GenBank/DDBJ whole genome shotgun (WGS) entry which is preliminary data.</text>
</comment>
<dbReference type="AlphaFoldDB" id="A0A448WD45"/>
<dbReference type="PANTHER" id="PTHR12517:SF0">
    <property type="entry name" value="INTERMEMBRANE LIPID TRANSFER PROTEIN VPS13B"/>
    <property type="match status" value="1"/>
</dbReference>